<name>A0A9P1NZA5_9CYAN</name>
<dbReference type="Proteomes" id="UP000032946">
    <property type="component" value="Chromosome"/>
</dbReference>
<gene>
    <name evidence="1" type="ORF">ARTHRO_30196</name>
</gene>
<evidence type="ECO:0000313" key="2">
    <source>
        <dbReference type="Proteomes" id="UP000032946"/>
    </source>
</evidence>
<protein>
    <submittedName>
        <fullName evidence="1">Uncharacterized protein</fullName>
    </submittedName>
</protein>
<dbReference type="AlphaFoldDB" id="A0A9P1NZA5"/>
<sequence>MSNHKSIEKLLNFMTKGARFGYHSSQGTQAVSNHGGVDPCWVVMTLQLPPKCYWAGILT</sequence>
<evidence type="ECO:0000313" key="1">
    <source>
        <dbReference type="EMBL" id="CDM94930.1"/>
    </source>
</evidence>
<keyword evidence="2" id="KW-1185">Reference proteome</keyword>
<accession>A0A9P1NZA5</accession>
<dbReference type="EMBL" id="FO818640">
    <property type="protein sequence ID" value="CDM94930.1"/>
    <property type="molecule type" value="Genomic_DNA"/>
</dbReference>
<reference evidence="1 2" key="1">
    <citation type="submission" date="2014-02" db="EMBL/GenBank/DDBJ databases">
        <authorList>
            <person name="Genoscope - CEA"/>
        </authorList>
    </citation>
    <scope>NUCLEOTIDE SEQUENCE [LARGE SCALE GENOMIC DNA]</scope>
    <source>
        <strain evidence="1 2">PCC 8005</strain>
    </source>
</reference>
<proteinExistence type="predicted"/>
<organism evidence="1 2">
    <name type="scientific">Limnospira indica PCC 8005</name>
    <dbReference type="NCBI Taxonomy" id="376219"/>
    <lineage>
        <taxon>Bacteria</taxon>
        <taxon>Bacillati</taxon>
        <taxon>Cyanobacteriota</taxon>
        <taxon>Cyanophyceae</taxon>
        <taxon>Oscillatoriophycideae</taxon>
        <taxon>Oscillatoriales</taxon>
        <taxon>Sirenicapillariaceae</taxon>
        <taxon>Limnospira</taxon>
    </lineage>
</organism>